<comment type="caution">
    <text evidence="1">The sequence shown here is derived from an EMBL/GenBank/DDBJ whole genome shotgun (WGS) entry which is preliminary data.</text>
</comment>
<protein>
    <submittedName>
        <fullName evidence="1">Uncharacterized protein</fullName>
    </submittedName>
</protein>
<gene>
    <name evidence="1" type="ORF">Vadar_005694</name>
</gene>
<sequence length="219" mass="24556">MATENLRRRIRDVGPDVDDYVEDDKEDTSNEDYDDDNDHDRPKESKIRKWWTAAIARRGLPSLLSFLFFGVAAPAFLHVMILYFRFIEGVPAKPTLIVVACATNLHLLFSSLIVGLCSWFAWAGAQNGFRRKPATMVVLFLVYFSLGVAWDKVTIGLGELKVGILITVVRLPFAIVIGRNLHGLNCKAANVVTYAGGLVSFYIFRNTLDIAQRWGGLFN</sequence>
<reference evidence="1 2" key="1">
    <citation type="journal article" date="2021" name="Hortic Res">
        <title>High-quality reference genome and annotation aids understanding of berry development for evergreen blueberry (Vaccinium darrowii).</title>
        <authorList>
            <person name="Yu J."/>
            <person name="Hulse-Kemp A.M."/>
            <person name="Babiker E."/>
            <person name="Staton M."/>
        </authorList>
    </citation>
    <scope>NUCLEOTIDE SEQUENCE [LARGE SCALE GENOMIC DNA]</scope>
    <source>
        <strain evidence="2">cv. NJ 8807/NJ 8810</strain>
        <tissue evidence="1">Young leaf</tissue>
    </source>
</reference>
<name>A0ACB7YCA9_9ERIC</name>
<proteinExistence type="predicted"/>
<dbReference type="EMBL" id="CM037158">
    <property type="protein sequence ID" value="KAH7850996.1"/>
    <property type="molecule type" value="Genomic_DNA"/>
</dbReference>
<accession>A0ACB7YCA9</accession>
<dbReference type="Proteomes" id="UP000828048">
    <property type="component" value="Chromosome 8"/>
</dbReference>
<evidence type="ECO:0000313" key="1">
    <source>
        <dbReference type="EMBL" id="KAH7850996.1"/>
    </source>
</evidence>
<organism evidence="1 2">
    <name type="scientific">Vaccinium darrowii</name>
    <dbReference type="NCBI Taxonomy" id="229202"/>
    <lineage>
        <taxon>Eukaryota</taxon>
        <taxon>Viridiplantae</taxon>
        <taxon>Streptophyta</taxon>
        <taxon>Embryophyta</taxon>
        <taxon>Tracheophyta</taxon>
        <taxon>Spermatophyta</taxon>
        <taxon>Magnoliopsida</taxon>
        <taxon>eudicotyledons</taxon>
        <taxon>Gunneridae</taxon>
        <taxon>Pentapetalae</taxon>
        <taxon>asterids</taxon>
        <taxon>Ericales</taxon>
        <taxon>Ericaceae</taxon>
        <taxon>Vaccinioideae</taxon>
        <taxon>Vaccinieae</taxon>
        <taxon>Vaccinium</taxon>
    </lineage>
</organism>
<evidence type="ECO:0000313" key="2">
    <source>
        <dbReference type="Proteomes" id="UP000828048"/>
    </source>
</evidence>
<keyword evidence="2" id="KW-1185">Reference proteome</keyword>